<keyword evidence="2" id="KW-1185">Reference proteome</keyword>
<protein>
    <submittedName>
        <fullName evidence="1">Uncharacterized protein</fullName>
    </submittedName>
</protein>
<name>A0A4R1FV56_9PAST</name>
<dbReference type="AlphaFoldDB" id="A0A4R1FV56"/>
<organism evidence="1 2">
    <name type="scientific">Volucribacter psittacicida</name>
    <dbReference type="NCBI Taxonomy" id="203482"/>
    <lineage>
        <taxon>Bacteria</taxon>
        <taxon>Pseudomonadati</taxon>
        <taxon>Pseudomonadota</taxon>
        <taxon>Gammaproteobacteria</taxon>
        <taxon>Pasteurellales</taxon>
        <taxon>Pasteurellaceae</taxon>
        <taxon>Volucribacter</taxon>
    </lineage>
</organism>
<gene>
    <name evidence="1" type="ORF">EV694_1244</name>
</gene>
<accession>A0A4R1FV56</accession>
<reference evidence="1 2" key="1">
    <citation type="submission" date="2019-03" db="EMBL/GenBank/DDBJ databases">
        <title>Genomic Encyclopedia of Type Strains, Phase IV (KMG-IV): sequencing the most valuable type-strain genomes for metagenomic binning, comparative biology and taxonomic classification.</title>
        <authorList>
            <person name="Goeker M."/>
        </authorList>
    </citation>
    <scope>NUCLEOTIDE SEQUENCE [LARGE SCALE GENOMIC DNA]</scope>
    <source>
        <strain evidence="1 2">DSM 15534</strain>
    </source>
</reference>
<comment type="caution">
    <text evidence="1">The sequence shown here is derived from an EMBL/GenBank/DDBJ whole genome shotgun (WGS) entry which is preliminary data.</text>
</comment>
<dbReference type="Proteomes" id="UP000294702">
    <property type="component" value="Unassembled WGS sequence"/>
</dbReference>
<sequence length="71" mass="8214">MANAMTEHSKKLRAKTANEYNKKMREQGKIRTILLRLDSNLADRLDNVLNELGESRPTGIKALLDFYDKHK</sequence>
<dbReference type="EMBL" id="SMFT01000002">
    <property type="protein sequence ID" value="TCJ98817.1"/>
    <property type="molecule type" value="Genomic_DNA"/>
</dbReference>
<dbReference type="OrthoDB" id="5689843at2"/>
<dbReference type="RefSeq" id="WP_132690540.1">
    <property type="nucleotide sequence ID" value="NZ_SMFT01000002.1"/>
</dbReference>
<proteinExistence type="predicted"/>
<evidence type="ECO:0000313" key="2">
    <source>
        <dbReference type="Proteomes" id="UP000294702"/>
    </source>
</evidence>
<evidence type="ECO:0000313" key="1">
    <source>
        <dbReference type="EMBL" id="TCJ98817.1"/>
    </source>
</evidence>